<organism evidence="10 11">
    <name type="scientific">Kitasatospora putterlickiae</name>
    <dbReference type="NCBI Taxonomy" id="221725"/>
    <lineage>
        <taxon>Bacteria</taxon>
        <taxon>Bacillati</taxon>
        <taxon>Actinomycetota</taxon>
        <taxon>Actinomycetes</taxon>
        <taxon>Kitasatosporales</taxon>
        <taxon>Streptomycetaceae</taxon>
        <taxon>Kitasatospora</taxon>
    </lineage>
</organism>
<name>A0ABP4ISB0_9ACTN</name>
<keyword evidence="3" id="KW-0067">ATP-binding</keyword>
<feature type="compositionally biased region" description="Gly residues" evidence="7">
    <location>
        <begin position="131"/>
        <end position="161"/>
    </location>
</feature>
<dbReference type="SMART" id="SM00382">
    <property type="entry name" value="AAA"/>
    <property type="match status" value="1"/>
</dbReference>
<evidence type="ECO:0000313" key="11">
    <source>
        <dbReference type="Proteomes" id="UP001499863"/>
    </source>
</evidence>
<keyword evidence="5" id="KW-0143">Chaperone</keyword>
<accession>A0ABP4ISB0</accession>
<evidence type="ECO:0000256" key="6">
    <source>
        <dbReference type="ARBA" id="ARBA00026057"/>
    </source>
</evidence>
<evidence type="ECO:0000256" key="5">
    <source>
        <dbReference type="ARBA" id="ARBA00023186"/>
    </source>
</evidence>
<dbReference type="Proteomes" id="UP001499863">
    <property type="component" value="Unassembled WGS sequence"/>
</dbReference>
<feature type="region of interest" description="Disordered" evidence="7">
    <location>
        <begin position="536"/>
        <end position="583"/>
    </location>
</feature>
<dbReference type="RefSeq" id="WP_344336151.1">
    <property type="nucleotide sequence ID" value="NZ_BAAAKJ010000190.1"/>
</dbReference>
<dbReference type="PANTHER" id="PTHR11638:SF18">
    <property type="entry name" value="HEAT SHOCK PROTEIN 104"/>
    <property type="match status" value="1"/>
</dbReference>
<dbReference type="PROSITE" id="PS00871">
    <property type="entry name" value="CLPAB_2"/>
    <property type="match status" value="1"/>
</dbReference>
<evidence type="ECO:0000313" key="10">
    <source>
        <dbReference type="EMBL" id="GAA1397558.1"/>
    </source>
</evidence>
<feature type="region of interest" description="Disordered" evidence="7">
    <location>
        <begin position="128"/>
        <end position="167"/>
    </location>
</feature>
<evidence type="ECO:0008006" key="12">
    <source>
        <dbReference type="Google" id="ProtNLM"/>
    </source>
</evidence>
<dbReference type="Pfam" id="PF10431">
    <property type="entry name" value="ClpB_D2-small"/>
    <property type="match status" value="1"/>
</dbReference>
<dbReference type="Pfam" id="PF07724">
    <property type="entry name" value="AAA_2"/>
    <property type="match status" value="1"/>
</dbReference>
<feature type="domain" description="AAA+ ATPase" evidence="8">
    <location>
        <begin position="406"/>
        <end position="585"/>
    </location>
</feature>
<dbReference type="EMBL" id="BAAAKJ010000190">
    <property type="protein sequence ID" value="GAA1397558.1"/>
    <property type="molecule type" value="Genomic_DNA"/>
</dbReference>
<proteinExistence type="inferred from homology"/>
<comment type="similarity">
    <text evidence="1">Belongs to the ClpA/ClpB family.</text>
</comment>
<dbReference type="SUPFAM" id="SSF52540">
    <property type="entry name" value="P-loop containing nucleoside triphosphate hydrolases"/>
    <property type="match status" value="1"/>
</dbReference>
<feature type="compositionally biased region" description="Low complexity" evidence="7">
    <location>
        <begin position="556"/>
        <end position="579"/>
    </location>
</feature>
<dbReference type="InterPro" id="IPR001270">
    <property type="entry name" value="ClpA/B"/>
</dbReference>
<dbReference type="Gene3D" id="3.40.50.300">
    <property type="entry name" value="P-loop containing nucleotide triphosphate hydrolases"/>
    <property type="match status" value="1"/>
</dbReference>
<dbReference type="CDD" id="cd19499">
    <property type="entry name" value="RecA-like_ClpB_Hsp104-like"/>
    <property type="match status" value="1"/>
</dbReference>
<evidence type="ECO:0000256" key="4">
    <source>
        <dbReference type="ARBA" id="ARBA00023016"/>
    </source>
</evidence>
<gene>
    <name evidence="10" type="ORF">GCM10009639_35150</name>
</gene>
<feature type="compositionally biased region" description="Basic and acidic residues" evidence="7">
    <location>
        <begin position="7"/>
        <end position="17"/>
    </location>
</feature>
<dbReference type="InterPro" id="IPR019489">
    <property type="entry name" value="Clp_ATPase_C"/>
</dbReference>
<dbReference type="InterPro" id="IPR027417">
    <property type="entry name" value="P-loop_NTPase"/>
</dbReference>
<protein>
    <recommendedName>
        <fullName evidence="12">ATP-dependent Clp protease ATP-binding subunit</fullName>
    </recommendedName>
</protein>
<evidence type="ECO:0000256" key="2">
    <source>
        <dbReference type="ARBA" id="ARBA00022741"/>
    </source>
</evidence>
<reference evidence="11" key="1">
    <citation type="journal article" date="2019" name="Int. J. Syst. Evol. Microbiol.">
        <title>The Global Catalogue of Microorganisms (GCM) 10K type strain sequencing project: providing services to taxonomists for standard genome sequencing and annotation.</title>
        <authorList>
            <consortium name="The Broad Institute Genomics Platform"/>
            <consortium name="The Broad Institute Genome Sequencing Center for Infectious Disease"/>
            <person name="Wu L."/>
            <person name="Ma J."/>
        </authorList>
    </citation>
    <scope>NUCLEOTIDE SEQUENCE [LARGE SCALE GENOMIC DNA]</scope>
    <source>
        <strain evidence="11">JCM 12393</strain>
    </source>
</reference>
<dbReference type="SMART" id="SM01086">
    <property type="entry name" value="ClpB_D2-small"/>
    <property type="match status" value="1"/>
</dbReference>
<evidence type="ECO:0000256" key="7">
    <source>
        <dbReference type="SAM" id="MobiDB-lite"/>
    </source>
</evidence>
<dbReference type="InterPro" id="IPR003593">
    <property type="entry name" value="AAA+_ATPase"/>
</dbReference>
<feature type="compositionally biased region" description="Gly residues" evidence="7">
    <location>
        <begin position="545"/>
        <end position="555"/>
    </location>
</feature>
<dbReference type="InterPro" id="IPR028299">
    <property type="entry name" value="ClpA/B_CS2"/>
</dbReference>
<dbReference type="PRINTS" id="PR00300">
    <property type="entry name" value="CLPPROTEASEA"/>
</dbReference>
<feature type="domain" description="Clp ATPase C-terminal" evidence="9">
    <location>
        <begin position="624"/>
        <end position="720"/>
    </location>
</feature>
<keyword evidence="2" id="KW-0547">Nucleotide-binding</keyword>
<feature type="region of interest" description="Disordered" evidence="7">
    <location>
        <begin position="1"/>
        <end position="31"/>
    </location>
</feature>
<keyword evidence="11" id="KW-1185">Reference proteome</keyword>
<evidence type="ECO:0000259" key="9">
    <source>
        <dbReference type="SMART" id="SM01086"/>
    </source>
</evidence>
<evidence type="ECO:0000256" key="3">
    <source>
        <dbReference type="ARBA" id="ARBA00022840"/>
    </source>
</evidence>
<dbReference type="InterPro" id="IPR050130">
    <property type="entry name" value="ClpA_ClpB"/>
</dbReference>
<comment type="caution">
    <text evidence="10">The sequence shown here is derived from an EMBL/GenBank/DDBJ whole genome shotgun (WGS) entry which is preliminary data.</text>
</comment>
<dbReference type="InterPro" id="IPR003959">
    <property type="entry name" value="ATPase_AAA_core"/>
</dbReference>
<evidence type="ECO:0000256" key="1">
    <source>
        <dbReference type="ARBA" id="ARBA00008675"/>
    </source>
</evidence>
<keyword evidence="4" id="KW-0346">Stress response</keyword>
<comment type="subunit">
    <text evidence="6">Homohexamer. The oligomerization is ATP-dependent.</text>
</comment>
<sequence length="727" mass="77160">MTAEPPPADRADLRKDAPPPPAEDNPGPATPSWIRELDMALTVYPQVLLTGNVRDQYLLPDDHAAGSSATLAPYSLGGVIESICAARGYGAIAFVDQVNDRIALLRLSATPEQIPQVIRDFVERDERWRRGGGAGPAGSGGGGAGGNGAGGNGGSREGGGSGEDDDELDLLDRLRDAMVGVVQHPGPPIALVVPYAGRLGSPQAPVAGEAARFFAAAEELGHTARPVQGASAVTPYNTVFWVVERQEELPREFAVGSRALRVINVPQPPHDQRLAAARHVVGGLARYQAATGGPTLTEAETATASKALADSSHGMGSSEVMAIGRMALDRGLPVQRLDEAARLYRIGVLDNPWATAALRERIAGGEEFLNGKVIGQPYAVRRTLEVFTRSAAGLNGAQASSSPSRPRGTLFLSGPTGVGKTELAKGVAEMILGKDARPIRFDMSEFAEEHARDRLIGAPPGFVGHDAGGELTNAVRANPMSVLLFDEIDKANPRLFDLFLQILEDGRLTDGRGATVYFTECVLIFTSNLGVTAVTMGDQPNREGATGGSGSGAGEEPGPEAARGADGAGATAPRTTGRAFNRHDDPVMVRQALREAFDVFFNDQIKRPELRNRFGDNFIPMDFMQEKWVPRILDKAIASVAARVQEVHGAALALSDDAWEVLRVEATRRLDHGGRGVLTAVESALVNPLAKEVFRTPPRRGERIEVVAVEGDGDGEGYRLEVERWPG</sequence>
<evidence type="ECO:0000259" key="8">
    <source>
        <dbReference type="SMART" id="SM00382"/>
    </source>
</evidence>
<dbReference type="PANTHER" id="PTHR11638">
    <property type="entry name" value="ATP-DEPENDENT CLP PROTEASE"/>
    <property type="match status" value="1"/>
</dbReference>